<evidence type="ECO:0000256" key="1">
    <source>
        <dbReference type="ARBA" id="ARBA00022450"/>
    </source>
</evidence>
<dbReference type="InterPro" id="IPR000873">
    <property type="entry name" value="AMP-dep_synth/lig_dom"/>
</dbReference>
<dbReference type="Pfam" id="PF00501">
    <property type="entry name" value="AMP-binding"/>
    <property type="match status" value="1"/>
</dbReference>
<dbReference type="EMBL" id="RBRY01000045">
    <property type="protein sequence ID" value="RMR60529.1"/>
    <property type="molecule type" value="Genomic_DNA"/>
</dbReference>
<accession>A0A3M4WAA9</accession>
<dbReference type="AlphaFoldDB" id="A0A3M4WAA9"/>
<dbReference type="Proteomes" id="UP000278332">
    <property type="component" value="Unassembled WGS sequence"/>
</dbReference>
<sequence length="87" mass="9191">MPDARVAICVERGIDMVVGLLAILKAGGGYVPLDPAYPLERIAYMLEDSAPAAVLAQTATLELLSAADVPVVNLDQPDWQDKSVSNP</sequence>
<gene>
    <name evidence="4" type="ORF">ALP84_00882</name>
</gene>
<dbReference type="SUPFAM" id="SSF56801">
    <property type="entry name" value="Acetyl-CoA synthetase-like"/>
    <property type="match status" value="1"/>
</dbReference>
<feature type="non-terminal residue" evidence="4">
    <location>
        <position position="87"/>
    </location>
</feature>
<evidence type="ECO:0000259" key="3">
    <source>
        <dbReference type="Pfam" id="PF00501"/>
    </source>
</evidence>
<dbReference type="PANTHER" id="PTHR44845">
    <property type="entry name" value="CARRIER DOMAIN-CONTAINING PROTEIN"/>
    <property type="match status" value="1"/>
</dbReference>
<reference evidence="4 5" key="1">
    <citation type="submission" date="2018-08" db="EMBL/GenBank/DDBJ databases">
        <title>Recombination of ecologically and evolutionarily significant loci maintains genetic cohesion in the Pseudomonas syringae species complex.</title>
        <authorList>
            <person name="Dillon M."/>
            <person name="Thakur S."/>
            <person name="Almeida R.N.D."/>
            <person name="Weir B.S."/>
            <person name="Guttman D.S."/>
        </authorList>
    </citation>
    <scope>NUCLEOTIDE SEQUENCE [LARGE SCALE GENOMIC DNA]</scope>
    <source>
        <strain evidence="4 5">ICMP 6917</strain>
    </source>
</reference>
<dbReference type="Gene3D" id="3.40.50.980">
    <property type="match status" value="1"/>
</dbReference>
<evidence type="ECO:0000313" key="5">
    <source>
        <dbReference type="Proteomes" id="UP000278332"/>
    </source>
</evidence>
<keyword evidence="2" id="KW-0597">Phosphoprotein</keyword>
<dbReference type="PANTHER" id="PTHR44845:SF6">
    <property type="entry name" value="BETA-ALANINE-ACTIVATING ENZYME"/>
    <property type="match status" value="1"/>
</dbReference>
<protein>
    <submittedName>
        <fullName evidence="4">Amino acid adenylation</fullName>
    </submittedName>
</protein>
<name>A0A3M4WAA9_PSECI</name>
<comment type="caution">
    <text evidence="4">The sequence shown here is derived from an EMBL/GenBank/DDBJ whole genome shotgun (WGS) entry which is preliminary data.</text>
</comment>
<evidence type="ECO:0000256" key="2">
    <source>
        <dbReference type="ARBA" id="ARBA00022553"/>
    </source>
</evidence>
<evidence type="ECO:0000313" key="4">
    <source>
        <dbReference type="EMBL" id="RMR60529.1"/>
    </source>
</evidence>
<organism evidence="4 5">
    <name type="scientific">Pseudomonas cichorii</name>
    <dbReference type="NCBI Taxonomy" id="36746"/>
    <lineage>
        <taxon>Bacteria</taxon>
        <taxon>Pseudomonadati</taxon>
        <taxon>Pseudomonadota</taxon>
        <taxon>Gammaproteobacteria</taxon>
        <taxon>Pseudomonadales</taxon>
        <taxon>Pseudomonadaceae</taxon>
        <taxon>Pseudomonas</taxon>
    </lineage>
</organism>
<proteinExistence type="predicted"/>
<feature type="domain" description="AMP-dependent synthetase/ligase" evidence="3">
    <location>
        <begin position="2"/>
        <end position="79"/>
    </location>
</feature>
<keyword evidence="1" id="KW-0596">Phosphopantetheine</keyword>